<dbReference type="AlphaFoldDB" id="A0A090VVH9"/>
<dbReference type="GO" id="GO:0022857">
    <property type="term" value="F:transmembrane transporter activity"/>
    <property type="evidence" value="ECO:0007669"/>
    <property type="project" value="InterPro"/>
</dbReference>
<dbReference type="PANTHER" id="PTHR23534">
    <property type="entry name" value="MFS PERMEASE"/>
    <property type="match status" value="1"/>
</dbReference>
<dbReference type="Gene3D" id="1.20.1250.20">
    <property type="entry name" value="MFS general substrate transporter like domains"/>
    <property type="match status" value="1"/>
</dbReference>
<dbReference type="Proteomes" id="UP000029462">
    <property type="component" value="Unassembled WGS sequence"/>
</dbReference>
<feature type="transmembrane region" description="Helical" evidence="5">
    <location>
        <begin position="158"/>
        <end position="181"/>
    </location>
</feature>
<feature type="transmembrane region" description="Helical" evidence="5">
    <location>
        <begin position="210"/>
        <end position="231"/>
    </location>
</feature>
<protein>
    <recommendedName>
        <fullName evidence="6">Major facilitator superfamily (MFS) profile domain-containing protein</fullName>
    </recommendedName>
</protein>
<dbReference type="EMBL" id="BBMZ01000015">
    <property type="protein sequence ID" value="GAL59192.1"/>
    <property type="molecule type" value="Genomic_DNA"/>
</dbReference>
<dbReference type="eggNOG" id="COG2814">
    <property type="taxonomic scope" value="Bacteria"/>
</dbReference>
<evidence type="ECO:0000313" key="8">
    <source>
        <dbReference type="Proteomes" id="UP000029462"/>
    </source>
</evidence>
<dbReference type="InterPro" id="IPR036259">
    <property type="entry name" value="MFS_trans_sf"/>
</dbReference>
<dbReference type="InterPro" id="IPR011701">
    <property type="entry name" value="MFS"/>
</dbReference>
<gene>
    <name evidence="7" type="ORF">EV102420_15_00890</name>
</gene>
<feature type="transmembrane region" description="Helical" evidence="5">
    <location>
        <begin position="271"/>
        <end position="292"/>
    </location>
</feature>
<evidence type="ECO:0000256" key="4">
    <source>
        <dbReference type="ARBA" id="ARBA00023136"/>
    </source>
</evidence>
<dbReference type="SUPFAM" id="SSF103473">
    <property type="entry name" value="MFS general substrate transporter"/>
    <property type="match status" value="1"/>
</dbReference>
<organism evidence="7 8">
    <name type="scientific">Pseudescherichia vulneris NBRC 102420</name>
    <dbReference type="NCBI Taxonomy" id="1115515"/>
    <lineage>
        <taxon>Bacteria</taxon>
        <taxon>Pseudomonadati</taxon>
        <taxon>Pseudomonadota</taxon>
        <taxon>Gammaproteobacteria</taxon>
        <taxon>Enterobacterales</taxon>
        <taxon>Enterobacteriaceae</taxon>
        <taxon>Pseudescherichia</taxon>
    </lineage>
</organism>
<dbReference type="InterPro" id="IPR020846">
    <property type="entry name" value="MFS_dom"/>
</dbReference>
<feature type="transmembrane region" description="Helical" evidence="5">
    <location>
        <begin position="243"/>
        <end position="264"/>
    </location>
</feature>
<proteinExistence type="predicted"/>
<reference evidence="7 8" key="1">
    <citation type="submission" date="2014-09" db="EMBL/GenBank/DDBJ databases">
        <title>Whole genome shotgun sequence of Escherichia vulneris NBRC 102420.</title>
        <authorList>
            <person name="Yoshida Y."/>
            <person name="Hosoyama A."/>
            <person name="Tsuchikane K."/>
            <person name="Ohji S."/>
            <person name="Ichikawa N."/>
            <person name="Kimura A."/>
            <person name="Yamazoe A."/>
            <person name="Ezaki T."/>
            <person name="Fujita N."/>
        </authorList>
    </citation>
    <scope>NUCLEOTIDE SEQUENCE [LARGE SCALE GENOMIC DNA]</scope>
    <source>
        <strain evidence="7 8">NBRC 102420</strain>
    </source>
</reference>
<feature type="domain" description="Major facilitator superfamily (MFS) profile" evidence="6">
    <location>
        <begin position="209"/>
        <end position="412"/>
    </location>
</feature>
<evidence type="ECO:0000256" key="2">
    <source>
        <dbReference type="ARBA" id="ARBA00022692"/>
    </source>
</evidence>
<feature type="transmembrane region" description="Helical" evidence="5">
    <location>
        <begin position="341"/>
        <end position="361"/>
    </location>
</feature>
<feature type="transmembrane region" description="Helical" evidence="5">
    <location>
        <begin position="367"/>
        <end position="385"/>
    </location>
</feature>
<sequence length="412" mass="43856">MQIMFRQVWILAGSQAIFQTVSILVMTIGGLAGEMLAPTPALVTLPIAAVSLGTVLATFPASIWMSRAGRKKGFCTGAGAGIVASILAVIALSIHSFTLLCVATFMVGIYQAFAQFYRFAAGEAAKKSYRTRAISLVMAGGIVAALMGPLLANAGSHLFSVPFLGSFLLMGIIALSGLALLSRLQMPAAEKYEASGSISRPWLKVITQPAYAVALFSAASAFGIMVLAMTATPLAMKHHDYSLTQSATVIQIHVLGMFLPSFFTGRLIERFGIITVMMTGAGTLVLYILLALSGTGFSQFAGALFLVGLGWNFLYIGGTSLLATSFSLAEKGFAQAINDMSIFVFTLLCSLAAGKLLNAFGWEKMNFLLLPWVLFLMVPLAGLAFHNKRGISQPEHISQPGKHRTHAARKRK</sequence>
<feature type="transmembrane region" description="Helical" evidence="5">
    <location>
        <begin position="97"/>
        <end position="121"/>
    </location>
</feature>
<evidence type="ECO:0000256" key="5">
    <source>
        <dbReference type="SAM" id="Phobius"/>
    </source>
</evidence>
<dbReference type="STRING" id="1115515.EV102420_15_00890"/>
<evidence type="ECO:0000259" key="6">
    <source>
        <dbReference type="PROSITE" id="PS50850"/>
    </source>
</evidence>
<accession>A0A090VVH9</accession>
<dbReference type="PANTHER" id="PTHR23534:SF1">
    <property type="entry name" value="MAJOR FACILITATOR SUPERFAMILY PROTEIN"/>
    <property type="match status" value="1"/>
</dbReference>
<keyword evidence="4 5" id="KW-0472">Membrane</keyword>
<feature type="transmembrane region" description="Helical" evidence="5">
    <location>
        <begin position="304"/>
        <end position="329"/>
    </location>
</feature>
<evidence type="ECO:0000256" key="3">
    <source>
        <dbReference type="ARBA" id="ARBA00022989"/>
    </source>
</evidence>
<keyword evidence="2 5" id="KW-0812">Transmembrane</keyword>
<feature type="transmembrane region" description="Helical" evidence="5">
    <location>
        <begin position="73"/>
        <end position="91"/>
    </location>
</feature>
<evidence type="ECO:0000313" key="7">
    <source>
        <dbReference type="EMBL" id="GAL59192.1"/>
    </source>
</evidence>
<dbReference type="PROSITE" id="PS50850">
    <property type="entry name" value="MFS"/>
    <property type="match status" value="1"/>
</dbReference>
<feature type="transmembrane region" description="Helical" evidence="5">
    <location>
        <begin position="41"/>
        <end position="61"/>
    </location>
</feature>
<dbReference type="Pfam" id="PF07690">
    <property type="entry name" value="MFS_1"/>
    <property type="match status" value="1"/>
</dbReference>
<dbReference type="OrthoDB" id="8558006at2"/>
<keyword evidence="3 5" id="KW-1133">Transmembrane helix</keyword>
<evidence type="ECO:0000256" key="1">
    <source>
        <dbReference type="ARBA" id="ARBA00022475"/>
    </source>
</evidence>
<feature type="transmembrane region" description="Helical" evidence="5">
    <location>
        <begin position="7"/>
        <end position="29"/>
    </location>
</feature>
<name>A0A090VVH9_PSEVU</name>
<feature type="transmembrane region" description="Helical" evidence="5">
    <location>
        <begin position="133"/>
        <end position="152"/>
    </location>
</feature>
<keyword evidence="1" id="KW-1003">Cell membrane</keyword>
<comment type="caution">
    <text evidence="7">The sequence shown here is derived from an EMBL/GenBank/DDBJ whole genome shotgun (WGS) entry which is preliminary data.</text>
</comment>
<keyword evidence="8" id="KW-1185">Reference proteome</keyword>